<dbReference type="EMBL" id="PJRQ01000039">
    <property type="protein sequence ID" value="PLR09971.1"/>
    <property type="molecule type" value="Genomic_DNA"/>
</dbReference>
<dbReference type="Proteomes" id="UP000234483">
    <property type="component" value="Unassembled WGS sequence"/>
</dbReference>
<reference evidence="3 4" key="1">
    <citation type="submission" date="2017-12" db="EMBL/GenBank/DDBJ databases">
        <title>The genome sequence of Caulobacter flavus CGMCC1 15093.</title>
        <authorList>
            <person name="Gao J."/>
            <person name="Mao X."/>
            <person name="Sun J."/>
        </authorList>
    </citation>
    <scope>NUCLEOTIDE SEQUENCE [LARGE SCALE GENOMIC DNA]</scope>
    <source>
        <strain evidence="3 4">CGMCC1 15093</strain>
    </source>
</reference>
<evidence type="ECO:0000313" key="3">
    <source>
        <dbReference type="EMBL" id="PLR09971.1"/>
    </source>
</evidence>
<accession>A0A2N5CQ85</accession>
<evidence type="ECO:0000256" key="1">
    <source>
        <dbReference type="SAM" id="MobiDB-lite"/>
    </source>
</evidence>
<dbReference type="OrthoDB" id="7193546at2"/>
<dbReference type="KEGG" id="cfh:C1707_08280"/>
<evidence type="ECO:0000313" key="2">
    <source>
        <dbReference type="EMBL" id="AYV46251.1"/>
    </source>
</evidence>
<evidence type="ECO:0000313" key="4">
    <source>
        <dbReference type="Proteomes" id="UP000234483"/>
    </source>
</evidence>
<dbReference type="Proteomes" id="UP000281192">
    <property type="component" value="Chromosome"/>
</dbReference>
<gene>
    <name evidence="2" type="ORF">C1707_08280</name>
    <name evidence="3" type="ORF">CFHF_17945</name>
</gene>
<protein>
    <submittedName>
        <fullName evidence="3">Uncharacterized protein</fullName>
    </submittedName>
</protein>
<feature type="region of interest" description="Disordered" evidence="1">
    <location>
        <begin position="92"/>
        <end position="130"/>
    </location>
</feature>
<keyword evidence="5" id="KW-1185">Reference proteome</keyword>
<reference evidence="2 5" key="2">
    <citation type="submission" date="2018-01" db="EMBL/GenBank/DDBJ databases">
        <title>Complete genome sequence of Caulobacter flavus RHGG3.</title>
        <authorList>
            <person name="Yang E."/>
        </authorList>
    </citation>
    <scope>NUCLEOTIDE SEQUENCE [LARGE SCALE GENOMIC DNA]</scope>
    <source>
        <strain evidence="2 5">RHGG3</strain>
    </source>
</reference>
<sequence length="130" mass="13468">MKFGAAIDCDPIGVLAAVHIGRPDFAAYVAQNKAMIAFGMTLQEFVDEAGEAIAFLETTSFVSAYRAAFKDLTGQALEAKARNDALLARAARRGLAGEPEPPAAAPLGDKADAVGQAEASLPPSDTEETS</sequence>
<dbReference type="EMBL" id="CP026100">
    <property type="protein sequence ID" value="AYV46251.1"/>
    <property type="molecule type" value="Genomic_DNA"/>
</dbReference>
<evidence type="ECO:0000313" key="5">
    <source>
        <dbReference type="Proteomes" id="UP000281192"/>
    </source>
</evidence>
<name>A0A2N5CQ85_9CAUL</name>
<dbReference type="AlphaFoldDB" id="A0A2N5CQ85"/>
<proteinExistence type="predicted"/>
<organism evidence="3 4">
    <name type="scientific">Caulobacter flavus</name>
    <dbReference type="NCBI Taxonomy" id="1679497"/>
    <lineage>
        <taxon>Bacteria</taxon>
        <taxon>Pseudomonadati</taxon>
        <taxon>Pseudomonadota</taxon>
        <taxon>Alphaproteobacteria</taxon>
        <taxon>Caulobacterales</taxon>
        <taxon>Caulobacteraceae</taxon>
        <taxon>Caulobacter</taxon>
    </lineage>
</organism>